<reference evidence="10" key="3">
    <citation type="submission" date="2020-12" db="UniProtKB">
        <authorList>
            <consortium name="WormBaseParasite"/>
        </authorList>
    </citation>
    <scope>IDENTIFICATION</scope>
</reference>
<dbReference type="EMBL" id="LN609396">
    <property type="protein sequence ID" value="CEF59286.1"/>
    <property type="molecule type" value="Genomic_DNA"/>
</dbReference>
<evidence type="ECO:0000313" key="9">
    <source>
        <dbReference type="Proteomes" id="UP000035682"/>
    </source>
</evidence>
<evidence type="ECO:0000256" key="4">
    <source>
        <dbReference type="ARBA" id="ARBA00023136"/>
    </source>
</evidence>
<evidence type="ECO:0000256" key="1">
    <source>
        <dbReference type="ARBA" id="ARBA00004141"/>
    </source>
</evidence>
<dbReference type="CTD" id="36384094"/>
<proteinExistence type="predicted"/>
<dbReference type="GO" id="GO:0016020">
    <property type="term" value="C:membrane"/>
    <property type="evidence" value="ECO:0007669"/>
    <property type="project" value="UniProtKB-SubCell"/>
</dbReference>
<keyword evidence="2 5" id="KW-0812">Transmembrane</keyword>
<protein>
    <submittedName>
        <fullName evidence="8 10">Marvel domain-containing protein</fullName>
    </submittedName>
</protein>
<organism evidence="8">
    <name type="scientific">Strongyloides ratti</name>
    <name type="common">Parasitic roundworm</name>
    <dbReference type="NCBI Taxonomy" id="34506"/>
    <lineage>
        <taxon>Eukaryota</taxon>
        <taxon>Metazoa</taxon>
        <taxon>Ecdysozoa</taxon>
        <taxon>Nematoda</taxon>
        <taxon>Chromadorea</taxon>
        <taxon>Rhabditida</taxon>
        <taxon>Tylenchina</taxon>
        <taxon>Panagrolaimomorpha</taxon>
        <taxon>Strongyloidoidea</taxon>
        <taxon>Strongyloididae</taxon>
        <taxon>Strongyloides</taxon>
    </lineage>
</organism>
<dbReference type="WBParaSite" id="SRAE_X000103700.1">
    <property type="protein sequence ID" value="SRAE_X000103700.1"/>
    <property type="gene ID" value="WBGene00266600"/>
</dbReference>
<feature type="transmembrane region" description="Helical" evidence="6">
    <location>
        <begin position="62"/>
        <end position="84"/>
    </location>
</feature>
<name>A0A090MMP5_STRRB</name>
<keyword evidence="3 6" id="KW-1133">Transmembrane helix</keyword>
<dbReference type="OrthoDB" id="5792269at2759"/>
<sequence>MSFLLVCKFYKLLESVYNDMNIQRLNGYPDILKLVQLLLIICIMLFTGVSDLSTDAHPSGRGFFWFATIFQLIFMFVVIVLFIYEKEKILTLGRITWYTFEIGYSAIFGIFNLVIAIITLTWLNYAFDGTLGISALLSFGLLLLNIFNAVIAYRLDVGRDPSTMSQDPTGPVVPGNIGNMHPGI</sequence>
<feature type="transmembrane region" description="Helical" evidence="6">
    <location>
        <begin position="131"/>
        <end position="155"/>
    </location>
</feature>
<feature type="transmembrane region" description="Helical" evidence="6">
    <location>
        <begin position="31"/>
        <end position="50"/>
    </location>
</feature>
<evidence type="ECO:0000256" key="6">
    <source>
        <dbReference type="SAM" id="Phobius"/>
    </source>
</evidence>
<gene>
    <name evidence="8 10 11" type="ORF">SRAE_X000103700</name>
</gene>
<evidence type="ECO:0000256" key="5">
    <source>
        <dbReference type="PROSITE-ProRule" id="PRU00581"/>
    </source>
</evidence>
<evidence type="ECO:0000313" key="8">
    <source>
        <dbReference type="EMBL" id="CEF59286.1"/>
    </source>
</evidence>
<dbReference type="WormBase" id="SRAE_X000103700">
    <property type="protein sequence ID" value="SRP07896"/>
    <property type="gene ID" value="WBGene00266600"/>
</dbReference>
<evidence type="ECO:0000256" key="3">
    <source>
        <dbReference type="ARBA" id="ARBA00022989"/>
    </source>
</evidence>
<dbReference type="AlphaFoldDB" id="A0A090MMP5"/>
<dbReference type="GeneID" id="36384094"/>
<reference evidence="8" key="1">
    <citation type="submission" date="2014-09" db="EMBL/GenBank/DDBJ databases">
        <authorList>
            <person name="Aslett A.Martin."/>
        </authorList>
    </citation>
    <scope>NUCLEOTIDE SEQUENCE</scope>
    <source>
        <strain evidence="8">ED321 Heterogonic</strain>
    </source>
</reference>
<evidence type="ECO:0000259" key="7">
    <source>
        <dbReference type="PROSITE" id="PS51225"/>
    </source>
</evidence>
<evidence type="ECO:0000313" key="10">
    <source>
        <dbReference type="WBParaSite" id="SRAE_X000103700.1"/>
    </source>
</evidence>
<dbReference type="PROSITE" id="PS51225">
    <property type="entry name" value="MARVEL"/>
    <property type="match status" value="1"/>
</dbReference>
<dbReference type="RefSeq" id="XP_024498497.1">
    <property type="nucleotide sequence ID" value="XM_024648029.1"/>
</dbReference>
<feature type="transmembrane region" description="Helical" evidence="6">
    <location>
        <begin position="104"/>
        <end position="125"/>
    </location>
</feature>
<keyword evidence="9" id="KW-1185">Reference proteome</keyword>
<comment type="subcellular location">
    <subcellularLocation>
        <location evidence="1">Membrane</location>
        <topology evidence="1">Multi-pass membrane protein</topology>
    </subcellularLocation>
</comment>
<evidence type="ECO:0000256" key="2">
    <source>
        <dbReference type="ARBA" id="ARBA00022692"/>
    </source>
</evidence>
<keyword evidence="4 5" id="KW-0472">Membrane</keyword>
<accession>A0A090MMP5</accession>
<feature type="domain" description="MARVEL" evidence="7">
    <location>
        <begin position="24"/>
        <end position="157"/>
    </location>
</feature>
<dbReference type="Proteomes" id="UP000035682">
    <property type="component" value="Unplaced"/>
</dbReference>
<evidence type="ECO:0000313" key="11">
    <source>
        <dbReference type="WormBase" id="SRAE_X000103700"/>
    </source>
</evidence>
<dbReference type="InterPro" id="IPR008253">
    <property type="entry name" value="Marvel"/>
</dbReference>
<reference evidence="9" key="2">
    <citation type="submission" date="2014-09" db="EMBL/GenBank/DDBJ databases">
        <authorList>
            <person name="Martin A.A."/>
        </authorList>
    </citation>
    <scope>NUCLEOTIDE SEQUENCE</scope>
    <source>
        <strain evidence="9">ED321</strain>
    </source>
</reference>